<dbReference type="Proteomes" id="UP001419910">
    <property type="component" value="Unassembled WGS sequence"/>
</dbReference>
<accession>A0ABU9Y079</accession>
<reference evidence="1 2" key="1">
    <citation type="submission" date="2024-05" db="EMBL/GenBank/DDBJ databases">
        <authorList>
            <person name="Liu Q."/>
            <person name="Xin Y.-H."/>
        </authorList>
    </citation>
    <scope>NUCLEOTIDE SEQUENCE [LARGE SCALE GENOMIC DNA]</scope>
    <source>
        <strain evidence="1 2">CGMCC 1.10181</strain>
    </source>
</reference>
<protein>
    <submittedName>
        <fullName evidence="1">Uncharacterized protein</fullName>
    </submittedName>
</protein>
<keyword evidence="2" id="KW-1185">Reference proteome</keyword>
<organism evidence="1 2">
    <name type="scientific">Sphingomonas oligophenolica</name>
    <dbReference type="NCBI Taxonomy" id="301154"/>
    <lineage>
        <taxon>Bacteria</taxon>
        <taxon>Pseudomonadati</taxon>
        <taxon>Pseudomonadota</taxon>
        <taxon>Alphaproteobacteria</taxon>
        <taxon>Sphingomonadales</taxon>
        <taxon>Sphingomonadaceae</taxon>
        <taxon>Sphingomonas</taxon>
    </lineage>
</organism>
<proteinExistence type="predicted"/>
<sequence length="103" mass="10755">MSRGPDAGTALVRAIEADAGRARCAVRLVSSDWTRWASATFSGARHQLSLEATEGDALDGWLAGLPEADLPIRGHLVADIVVMSVRRAGGSATIGLEALTVEE</sequence>
<dbReference type="RefSeq" id="WP_343891879.1">
    <property type="nucleotide sequence ID" value="NZ_BAAAEH010000047.1"/>
</dbReference>
<evidence type="ECO:0000313" key="2">
    <source>
        <dbReference type="Proteomes" id="UP001419910"/>
    </source>
</evidence>
<dbReference type="EMBL" id="JBDIME010000003">
    <property type="protein sequence ID" value="MEN2789224.1"/>
    <property type="molecule type" value="Genomic_DNA"/>
</dbReference>
<comment type="caution">
    <text evidence="1">The sequence shown here is derived from an EMBL/GenBank/DDBJ whole genome shotgun (WGS) entry which is preliminary data.</text>
</comment>
<name>A0ABU9Y079_9SPHN</name>
<evidence type="ECO:0000313" key="1">
    <source>
        <dbReference type="EMBL" id="MEN2789224.1"/>
    </source>
</evidence>
<gene>
    <name evidence="1" type="ORF">ABC974_06275</name>
</gene>